<reference evidence="3" key="1">
    <citation type="submission" date="2021-12" db="EMBL/GenBank/DDBJ databases">
        <authorList>
            <person name="King R."/>
        </authorList>
    </citation>
    <scope>NUCLEOTIDE SEQUENCE</scope>
</reference>
<evidence type="ECO:0008006" key="5">
    <source>
        <dbReference type="Google" id="ProtNLM"/>
    </source>
</evidence>
<accession>A0A9P0A0T1</accession>
<evidence type="ECO:0000313" key="4">
    <source>
        <dbReference type="Proteomes" id="UP001152759"/>
    </source>
</evidence>
<evidence type="ECO:0000256" key="1">
    <source>
        <dbReference type="SAM" id="MobiDB-lite"/>
    </source>
</evidence>
<sequence>MLAALIAVVSLLSVVATAPAKSPATPDSANEIDSANGILGKQVSASWGGYSATAGLGGGPNGGGLFAGAGAAGGPSASAGLGGGSGYAGATAGSGHASGATAAQGGNGQGFFDHIFAIPIGVLQSVNKFLNQKGNSTKVMSTRDPHRPSGDAPLNFGGSASAGGDAAPVAGAGYKPQAGVSTTNVNGQREPSQKSPTFYDNVFDIPISALRGVNQFLNGGRQP</sequence>
<evidence type="ECO:0000256" key="2">
    <source>
        <dbReference type="SAM" id="SignalP"/>
    </source>
</evidence>
<organism evidence="3 4">
    <name type="scientific">Bemisia tabaci</name>
    <name type="common">Sweetpotato whitefly</name>
    <name type="synonym">Aleurodes tabaci</name>
    <dbReference type="NCBI Taxonomy" id="7038"/>
    <lineage>
        <taxon>Eukaryota</taxon>
        <taxon>Metazoa</taxon>
        <taxon>Ecdysozoa</taxon>
        <taxon>Arthropoda</taxon>
        <taxon>Hexapoda</taxon>
        <taxon>Insecta</taxon>
        <taxon>Pterygota</taxon>
        <taxon>Neoptera</taxon>
        <taxon>Paraneoptera</taxon>
        <taxon>Hemiptera</taxon>
        <taxon>Sternorrhyncha</taxon>
        <taxon>Aleyrodoidea</taxon>
        <taxon>Aleyrodidae</taxon>
        <taxon>Aleyrodinae</taxon>
        <taxon>Bemisia</taxon>
    </lineage>
</organism>
<gene>
    <name evidence="3" type="ORF">BEMITA_LOCUS3271</name>
</gene>
<dbReference type="Proteomes" id="UP001152759">
    <property type="component" value="Chromosome 2"/>
</dbReference>
<feature type="region of interest" description="Disordered" evidence="1">
    <location>
        <begin position="136"/>
        <end position="162"/>
    </location>
</feature>
<feature type="chain" id="PRO_5040179039" description="Glycine-rich protein" evidence="2">
    <location>
        <begin position="21"/>
        <end position="223"/>
    </location>
</feature>
<proteinExistence type="predicted"/>
<name>A0A9P0A0T1_BEMTA</name>
<evidence type="ECO:0000313" key="3">
    <source>
        <dbReference type="EMBL" id="CAH0383867.1"/>
    </source>
</evidence>
<protein>
    <recommendedName>
        <fullName evidence="5">Glycine-rich protein</fullName>
    </recommendedName>
</protein>
<dbReference type="AlphaFoldDB" id="A0A9P0A0T1"/>
<dbReference type="KEGG" id="btab:109035996"/>
<keyword evidence="2" id="KW-0732">Signal</keyword>
<keyword evidence="4" id="KW-1185">Reference proteome</keyword>
<dbReference type="OrthoDB" id="6628627at2759"/>
<dbReference type="EMBL" id="OU963863">
    <property type="protein sequence ID" value="CAH0383867.1"/>
    <property type="molecule type" value="Genomic_DNA"/>
</dbReference>
<feature type="signal peptide" evidence="2">
    <location>
        <begin position="1"/>
        <end position="20"/>
    </location>
</feature>